<dbReference type="InterPro" id="IPR007452">
    <property type="entry name" value="TamB_C"/>
</dbReference>
<protein>
    <recommendedName>
        <fullName evidence="5">Translocation and assembly module TamB C-terminal domain-containing protein</fullName>
    </recommendedName>
</protein>
<evidence type="ECO:0000256" key="2">
    <source>
        <dbReference type="ARBA" id="ARBA00022692"/>
    </source>
</evidence>
<name>A0A177NE56_9GAMM</name>
<evidence type="ECO:0000313" key="7">
    <source>
        <dbReference type="Proteomes" id="UP000078476"/>
    </source>
</evidence>
<evidence type="ECO:0000256" key="3">
    <source>
        <dbReference type="ARBA" id="ARBA00022989"/>
    </source>
</evidence>
<keyword evidence="2" id="KW-0812">Transmembrane</keyword>
<comment type="caution">
    <text evidence="6">The sequence shown here is derived from an EMBL/GenBank/DDBJ whole genome shotgun (WGS) entry which is preliminary data.</text>
</comment>
<sequence length="1334" mass="144237">MKKRALLLGLCLILLIPVSLFALLGSASGSRWLLTQVLSALPAETSVAQIEGNFLQQIKLSQLHYESANERIDIAHFNLSWQPGQLLSGRLKLVDLSLNGVDIIIKQTSPAEPSTFDFNAEVFLPLQLILENFSITNLHYEDGSAHYNLQQLKLSALTEQNQLKITTLTIESDGINANLQAQVTLGKQFPFSLKSQLQMAAGDYGHWQAETLINGDINQVAFDIQQSSPFKLKLKGALDKLQTALEIKARGDWEQLSWPLATTQPQIMSEKGYFEINGPLDAYQLTLVGPLTQDYLPGAQLNFQGKGSPNGINIENLQIASDAGSLLIAGMVDWQTNTVFDLNTQGKNFNPAIFLPDLPGKLTFDSHIQGNLSDKSNQIQLAINTLNGQLRGNPIDASGKLAMADDIYTINQLTINSGRNRISADGSLSSEQSNLLFNIDTPALATLWPGLAGSLKGAGKIQGNLKQPVILFQAKGQQLKYQDQQIQKLSLAIDYQPDNQRISTLQFTANAIKTADQDIASVILNGSGSLKQHQFTLDIQSSLVSLSTILSGSMHDQDWQGNLSKLNLDSADLGKWQLKAPSKIQASKQDAGIELSLPDTCLIQNSAALCVSSHYQANSDFDLQLKATELPTALLQAYLPAQWQLKGLVNADTELQQRKGVLAGNFRLEMPANSKVILQEPQNRQEMTLGRLSIDGTLKNNLLSSHADLALTGKDNLTAQLQLNTHASQILSGQIKASIADWSLFRAFMPGVSELSGQLTTDLKLQGNLSSPLIAGDIDLLSAKLEMAEAGVALDQINLHVHASGGQNNSISLKGSATPKFLPKSDSKEAMEFTGIIDVSAEIQQRKNQFNGHYQLAIPANSSLGFKNAQTQITVPFAASTLSGDINGDQLSANLELLMSNQDFLRVKLQADTGPSKSLKGQVNASMQDLALFNALAPELSNIKGQIKADLSVNGSMEQPISQGYIQLTQGATDVASLGISLRDINLKILTADEQGQRMQVTGSVNSAEGQLNINGLIGLDGKAEISIQGSDFEVAKLPEAEVTLSPDLKLTLAETESKLSGYLLVPKAIITLKELPKNAVTVSEDEVIKGQTISEKKPGTTVGLNTNIDVELGPLVRFSGQGLTTELHGKLKINQSGDKTAMHGTIDMKNGRYQSYGQNLTVRKGRFMFDGPVDSPWLDVEAIRVSKDQNVTAILSLTGPLKAPKTRIYSEPSLPESEALAYLLTGSSLNQVGKSDGSMVAGAALSYGAGQLSWLTEKLGVDEFEVKQGKALQDTMLAVGQYLTPDFYVGTKVGIFNQQAVLVLKHKLSQSFNVETQAGTSQRIKLNYEIDTN</sequence>
<proteinExistence type="predicted"/>
<keyword evidence="4" id="KW-0472">Membrane</keyword>
<keyword evidence="3" id="KW-1133">Transmembrane helix</keyword>
<evidence type="ECO:0000256" key="1">
    <source>
        <dbReference type="ARBA" id="ARBA00004167"/>
    </source>
</evidence>
<dbReference type="STRING" id="980561.A1359_08375"/>
<comment type="subcellular location">
    <subcellularLocation>
        <location evidence="1">Membrane</location>
        <topology evidence="1">Single-pass membrane protein</topology>
    </subcellularLocation>
</comment>
<dbReference type="PANTHER" id="PTHR36985:SF1">
    <property type="entry name" value="TRANSLOCATION AND ASSEMBLY MODULE SUBUNIT TAMB"/>
    <property type="match status" value="1"/>
</dbReference>
<evidence type="ECO:0000259" key="5">
    <source>
        <dbReference type="Pfam" id="PF04357"/>
    </source>
</evidence>
<feature type="domain" description="Translocation and assembly module TamB C-terminal" evidence="5">
    <location>
        <begin position="1007"/>
        <end position="1332"/>
    </location>
</feature>
<keyword evidence="7" id="KW-1185">Reference proteome</keyword>
<evidence type="ECO:0000313" key="6">
    <source>
        <dbReference type="EMBL" id="OAI16348.1"/>
    </source>
</evidence>
<dbReference type="Proteomes" id="UP000078476">
    <property type="component" value="Unassembled WGS sequence"/>
</dbReference>
<dbReference type="RefSeq" id="WP_066981496.1">
    <property type="nucleotide sequence ID" value="NZ_LUUI01000096.1"/>
</dbReference>
<evidence type="ECO:0000256" key="4">
    <source>
        <dbReference type="ARBA" id="ARBA00023136"/>
    </source>
</evidence>
<dbReference type="GO" id="GO:0097347">
    <property type="term" value="C:TAM protein secretion complex"/>
    <property type="evidence" value="ECO:0007669"/>
    <property type="project" value="TreeGrafter"/>
</dbReference>
<organism evidence="6 7">
    <name type="scientific">Methylomonas lenta</name>
    <dbReference type="NCBI Taxonomy" id="980561"/>
    <lineage>
        <taxon>Bacteria</taxon>
        <taxon>Pseudomonadati</taxon>
        <taxon>Pseudomonadota</taxon>
        <taxon>Gammaproteobacteria</taxon>
        <taxon>Methylococcales</taxon>
        <taxon>Methylococcaceae</taxon>
        <taxon>Methylomonas</taxon>
    </lineage>
</organism>
<dbReference type="PANTHER" id="PTHR36985">
    <property type="entry name" value="TRANSLOCATION AND ASSEMBLY MODULE SUBUNIT TAMB"/>
    <property type="match status" value="1"/>
</dbReference>
<reference evidence="6 7" key="1">
    <citation type="submission" date="2016-03" db="EMBL/GenBank/DDBJ databases">
        <authorList>
            <person name="Ploux O."/>
        </authorList>
    </citation>
    <scope>NUCLEOTIDE SEQUENCE [LARGE SCALE GENOMIC DNA]</scope>
    <source>
        <strain evidence="6 7">R-45370</strain>
    </source>
</reference>
<accession>A0A177NE56</accession>
<gene>
    <name evidence="6" type="ORF">A1359_08375</name>
</gene>
<dbReference type="GO" id="GO:0009306">
    <property type="term" value="P:protein secretion"/>
    <property type="evidence" value="ECO:0007669"/>
    <property type="project" value="InterPro"/>
</dbReference>
<dbReference type="Pfam" id="PF04357">
    <property type="entry name" value="TamB"/>
    <property type="match status" value="1"/>
</dbReference>
<dbReference type="EMBL" id="LUUI01000096">
    <property type="protein sequence ID" value="OAI16348.1"/>
    <property type="molecule type" value="Genomic_DNA"/>
</dbReference>
<dbReference type="GO" id="GO:0005886">
    <property type="term" value="C:plasma membrane"/>
    <property type="evidence" value="ECO:0007669"/>
    <property type="project" value="InterPro"/>
</dbReference>
<dbReference type="OrthoDB" id="5555605at2"/>